<dbReference type="Proteomes" id="UP000225617">
    <property type="component" value="Segment"/>
</dbReference>
<protein>
    <submittedName>
        <fullName evidence="1">Uncharacterized protein</fullName>
    </submittedName>
</protein>
<organism evidence="1 2">
    <name type="scientific">Klebsiella phage vB_Kpn_IME260</name>
    <dbReference type="NCBI Taxonomy" id="1912318"/>
    <lineage>
        <taxon>Viruses</taxon>
        <taxon>Duplodnaviria</taxon>
        <taxon>Heunggongvirae</taxon>
        <taxon>Uroviricota</taxon>
        <taxon>Caudoviricetes</taxon>
        <taxon>Demerecviridae</taxon>
        <taxon>Sugarlandvirus</taxon>
        <taxon>Sugarlandvirus IME260</taxon>
    </lineage>
</organism>
<proteinExistence type="predicted"/>
<accession>A0A1L6Z528</accession>
<dbReference type="EMBL" id="KX845404">
    <property type="protein sequence ID" value="APT41102.1"/>
    <property type="molecule type" value="Genomic_DNA"/>
</dbReference>
<evidence type="ECO:0000313" key="2">
    <source>
        <dbReference type="Proteomes" id="UP000225617"/>
    </source>
</evidence>
<reference evidence="1" key="1">
    <citation type="submission" date="2017-01" db="EMBL/GenBank/DDBJ databases">
        <title>Complete Genome Sequence of two Novel Multi-drug resistant Klebsiella pneumoniae Phage vB_Kpn_IME260.</title>
        <authorList>
            <person name="Xing S."/>
            <person name="Pan X."/>
            <person name="Sun Q."/>
            <person name="Pei G."/>
            <person name="Mi Z."/>
            <person name="An X."/>
            <person name="Tong Y."/>
        </authorList>
    </citation>
    <scope>NUCLEOTIDE SEQUENCE [LARGE SCALE GENOMIC DNA]</scope>
</reference>
<name>A0A1L6Z528_9CAUD</name>
<dbReference type="OrthoDB" id="25451at10239"/>
<sequence>MLTVKVMSPNGGEEIHDGSSVGFNPKQKSISIAGLDQHIFLKEDEVAYVMNQNGKTVSVYHGS</sequence>
<evidence type="ECO:0000313" key="1">
    <source>
        <dbReference type="EMBL" id="APT41102.1"/>
    </source>
</evidence>
<keyword evidence="2" id="KW-1185">Reference proteome</keyword>